<dbReference type="Gene3D" id="2.60.120.10">
    <property type="entry name" value="Jelly Rolls"/>
    <property type="match status" value="1"/>
</dbReference>
<evidence type="ECO:0000313" key="6">
    <source>
        <dbReference type="Proteomes" id="UP001596047"/>
    </source>
</evidence>
<name>A0ABW0W4Z0_9BACL</name>
<dbReference type="PANTHER" id="PTHR43280:SF28">
    <property type="entry name" value="HTH-TYPE TRANSCRIPTIONAL ACTIVATOR RHAS"/>
    <property type="match status" value="1"/>
</dbReference>
<dbReference type="InterPro" id="IPR037923">
    <property type="entry name" value="HTH-like"/>
</dbReference>
<dbReference type="SMART" id="SM00342">
    <property type="entry name" value="HTH_ARAC"/>
    <property type="match status" value="1"/>
</dbReference>
<evidence type="ECO:0000313" key="5">
    <source>
        <dbReference type="EMBL" id="MFC5653271.1"/>
    </source>
</evidence>
<evidence type="ECO:0000256" key="2">
    <source>
        <dbReference type="ARBA" id="ARBA00023125"/>
    </source>
</evidence>
<dbReference type="InterPro" id="IPR018060">
    <property type="entry name" value="HTH_AraC"/>
</dbReference>
<accession>A0ABW0W4Z0</accession>
<keyword evidence="1" id="KW-0805">Transcription regulation</keyword>
<dbReference type="Pfam" id="PF02311">
    <property type="entry name" value="AraC_binding"/>
    <property type="match status" value="1"/>
</dbReference>
<dbReference type="InterPro" id="IPR009057">
    <property type="entry name" value="Homeodomain-like_sf"/>
</dbReference>
<dbReference type="InterPro" id="IPR014710">
    <property type="entry name" value="RmlC-like_jellyroll"/>
</dbReference>
<dbReference type="SUPFAM" id="SSF51215">
    <property type="entry name" value="Regulatory protein AraC"/>
    <property type="match status" value="1"/>
</dbReference>
<dbReference type="RefSeq" id="WP_379191999.1">
    <property type="nucleotide sequence ID" value="NZ_JBHSOW010000121.1"/>
</dbReference>
<feature type="domain" description="HTH araC/xylS-type" evidence="4">
    <location>
        <begin position="194"/>
        <end position="292"/>
    </location>
</feature>
<keyword evidence="2" id="KW-0238">DNA-binding</keyword>
<dbReference type="InterPro" id="IPR020449">
    <property type="entry name" value="Tscrpt_reg_AraC-type_HTH"/>
</dbReference>
<evidence type="ECO:0000259" key="4">
    <source>
        <dbReference type="PROSITE" id="PS01124"/>
    </source>
</evidence>
<dbReference type="PRINTS" id="PR00032">
    <property type="entry name" value="HTHARAC"/>
</dbReference>
<dbReference type="CDD" id="cd02208">
    <property type="entry name" value="cupin_RmlC-like"/>
    <property type="match status" value="1"/>
</dbReference>
<sequence>MIFNFQNMTSTLQIVGCHFGIKPDNWTYPKHHHHLYELLCCMEGKAVQDINGAMVEMNPGDWFLIKPGVAHSVANVSDSHYGFFNIHFDLDDLDARNRLGTAPYRLIPSELAKESILPKVIPELERLMQQGLLTGEPSKNPESRIISLALHQRLALQAYVLLIIQEIIQLSEIHSPIHTIAQHQISAYEVDIAHAFEERLTVDLTVNPSISAIAGELNISRSQLSKIFSKVYGLSPRQYLSRRKWSKAKELLATSNLTVYTIAEQLGFRSVNHFSRQFRRWIGMSPNQYRHSMPSL</sequence>
<organism evidence="5 6">
    <name type="scientific">Paenibacillus solisilvae</name>
    <dbReference type="NCBI Taxonomy" id="2486751"/>
    <lineage>
        <taxon>Bacteria</taxon>
        <taxon>Bacillati</taxon>
        <taxon>Bacillota</taxon>
        <taxon>Bacilli</taxon>
        <taxon>Bacillales</taxon>
        <taxon>Paenibacillaceae</taxon>
        <taxon>Paenibacillus</taxon>
    </lineage>
</organism>
<dbReference type="EMBL" id="JBHSOW010000121">
    <property type="protein sequence ID" value="MFC5653271.1"/>
    <property type="molecule type" value="Genomic_DNA"/>
</dbReference>
<dbReference type="PROSITE" id="PS01124">
    <property type="entry name" value="HTH_ARAC_FAMILY_2"/>
    <property type="match status" value="1"/>
</dbReference>
<evidence type="ECO:0000256" key="3">
    <source>
        <dbReference type="ARBA" id="ARBA00023163"/>
    </source>
</evidence>
<keyword evidence="3" id="KW-0804">Transcription</keyword>
<proteinExistence type="predicted"/>
<dbReference type="Pfam" id="PF12833">
    <property type="entry name" value="HTH_18"/>
    <property type="match status" value="1"/>
</dbReference>
<evidence type="ECO:0000256" key="1">
    <source>
        <dbReference type="ARBA" id="ARBA00023015"/>
    </source>
</evidence>
<dbReference type="Proteomes" id="UP001596047">
    <property type="component" value="Unassembled WGS sequence"/>
</dbReference>
<keyword evidence="6" id="KW-1185">Reference proteome</keyword>
<gene>
    <name evidence="5" type="ORF">ACFPYJ_29990</name>
</gene>
<reference evidence="6" key="1">
    <citation type="journal article" date="2019" name="Int. J. Syst. Evol. Microbiol.">
        <title>The Global Catalogue of Microorganisms (GCM) 10K type strain sequencing project: providing services to taxonomists for standard genome sequencing and annotation.</title>
        <authorList>
            <consortium name="The Broad Institute Genomics Platform"/>
            <consortium name="The Broad Institute Genome Sequencing Center for Infectious Disease"/>
            <person name="Wu L."/>
            <person name="Ma J."/>
        </authorList>
    </citation>
    <scope>NUCLEOTIDE SEQUENCE [LARGE SCALE GENOMIC DNA]</scope>
    <source>
        <strain evidence="6">CGMCC 1.3240</strain>
    </source>
</reference>
<dbReference type="Gene3D" id="1.10.10.60">
    <property type="entry name" value="Homeodomain-like"/>
    <property type="match status" value="2"/>
</dbReference>
<dbReference type="SUPFAM" id="SSF46689">
    <property type="entry name" value="Homeodomain-like"/>
    <property type="match status" value="2"/>
</dbReference>
<protein>
    <submittedName>
        <fullName evidence="5">AraC family transcriptional regulator</fullName>
    </submittedName>
</protein>
<dbReference type="InterPro" id="IPR003313">
    <property type="entry name" value="AraC-bd"/>
</dbReference>
<comment type="caution">
    <text evidence="5">The sequence shown here is derived from an EMBL/GenBank/DDBJ whole genome shotgun (WGS) entry which is preliminary data.</text>
</comment>
<dbReference type="PANTHER" id="PTHR43280">
    <property type="entry name" value="ARAC-FAMILY TRANSCRIPTIONAL REGULATOR"/>
    <property type="match status" value="1"/>
</dbReference>